<keyword evidence="2" id="KW-0238">DNA-binding</keyword>
<dbReference type="InterPro" id="IPR000792">
    <property type="entry name" value="Tscrpt_reg_LuxR_C"/>
</dbReference>
<dbReference type="PROSITE" id="PS50043">
    <property type="entry name" value="HTH_LUXR_2"/>
    <property type="match status" value="1"/>
</dbReference>
<accession>A0A138A190</accession>
<protein>
    <submittedName>
        <fullName evidence="5">LuxR family transcriptional regulator</fullName>
    </submittedName>
</protein>
<dbReference type="Pfam" id="PF00196">
    <property type="entry name" value="GerE"/>
    <property type="match status" value="1"/>
</dbReference>
<reference evidence="6" key="1">
    <citation type="submission" date="2016-02" db="EMBL/GenBank/DDBJ databases">
        <authorList>
            <person name="Wen L."/>
            <person name="He K."/>
            <person name="Yang H."/>
        </authorList>
    </citation>
    <scope>NUCLEOTIDE SEQUENCE [LARGE SCALE GENOMIC DNA]</scope>
    <source>
        <strain evidence="6">JCM 15929</strain>
    </source>
</reference>
<keyword evidence="3" id="KW-0804">Transcription</keyword>
<proteinExistence type="predicted"/>
<dbReference type="EMBL" id="LSRF01000058">
    <property type="protein sequence ID" value="KXP04195.1"/>
    <property type="molecule type" value="Genomic_DNA"/>
</dbReference>
<dbReference type="GO" id="GO:0003677">
    <property type="term" value="F:DNA binding"/>
    <property type="evidence" value="ECO:0007669"/>
    <property type="project" value="UniProtKB-KW"/>
</dbReference>
<name>A0A138A190_9ACTN</name>
<evidence type="ECO:0000256" key="3">
    <source>
        <dbReference type="ARBA" id="ARBA00023163"/>
    </source>
</evidence>
<dbReference type="Proteomes" id="UP000070258">
    <property type="component" value="Unassembled WGS sequence"/>
</dbReference>
<dbReference type="PANTHER" id="PTHR44688">
    <property type="entry name" value="DNA-BINDING TRANSCRIPTIONAL ACTIVATOR DEVR_DOSR"/>
    <property type="match status" value="1"/>
</dbReference>
<dbReference type="STRING" id="239498.AXK60_17805"/>
<dbReference type="PANTHER" id="PTHR44688:SF16">
    <property type="entry name" value="DNA-BINDING TRANSCRIPTIONAL ACTIVATOR DEVR_DOSR"/>
    <property type="match status" value="1"/>
</dbReference>
<evidence type="ECO:0000259" key="4">
    <source>
        <dbReference type="PROSITE" id="PS50043"/>
    </source>
</evidence>
<dbReference type="SUPFAM" id="SSF46894">
    <property type="entry name" value="C-terminal effector domain of the bipartite response regulators"/>
    <property type="match status" value="1"/>
</dbReference>
<evidence type="ECO:0000313" key="5">
    <source>
        <dbReference type="EMBL" id="KXP04195.1"/>
    </source>
</evidence>
<evidence type="ECO:0000256" key="1">
    <source>
        <dbReference type="ARBA" id="ARBA00023015"/>
    </source>
</evidence>
<keyword evidence="1" id="KW-0805">Transcription regulation</keyword>
<organism evidence="5 6">
    <name type="scientific">Tsukamurella pseudospumae</name>
    <dbReference type="NCBI Taxonomy" id="239498"/>
    <lineage>
        <taxon>Bacteria</taxon>
        <taxon>Bacillati</taxon>
        <taxon>Actinomycetota</taxon>
        <taxon>Actinomycetes</taxon>
        <taxon>Mycobacteriales</taxon>
        <taxon>Tsukamurellaceae</taxon>
        <taxon>Tsukamurella</taxon>
    </lineage>
</organism>
<dbReference type="Gene3D" id="1.10.10.10">
    <property type="entry name" value="Winged helix-like DNA-binding domain superfamily/Winged helix DNA-binding domain"/>
    <property type="match status" value="1"/>
</dbReference>
<feature type="domain" description="HTH luxR-type" evidence="4">
    <location>
        <begin position="7"/>
        <end position="72"/>
    </location>
</feature>
<dbReference type="GO" id="GO:0006355">
    <property type="term" value="P:regulation of DNA-templated transcription"/>
    <property type="evidence" value="ECO:0007669"/>
    <property type="project" value="InterPro"/>
</dbReference>
<dbReference type="InterPro" id="IPR036388">
    <property type="entry name" value="WH-like_DNA-bd_sf"/>
</dbReference>
<dbReference type="PRINTS" id="PR00038">
    <property type="entry name" value="HTHLUXR"/>
</dbReference>
<gene>
    <name evidence="5" type="ORF">AXK60_17805</name>
</gene>
<evidence type="ECO:0000313" key="6">
    <source>
        <dbReference type="Proteomes" id="UP000070258"/>
    </source>
</evidence>
<dbReference type="AlphaFoldDB" id="A0A138A190"/>
<dbReference type="SMART" id="SM00421">
    <property type="entry name" value="HTH_LUXR"/>
    <property type="match status" value="1"/>
</dbReference>
<sequence length="84" mass="9414">MAEPVDPVLRLPELSRREIEVLRAWLQALSKEDAAEVLFISPSTVSTHIARIRAKYGAVGRPARSKISLMVRALQDGYVTIHDF</sequence>
<comment type="caution">
    <text evidence="5">The sequence shown here is derived from an EMBL/GenBank/DDBJ whole genome shotgun (WGS) entry which is preliminary data.</text>
</comment>
<evidence type="ECO:0000256" key="2">
    <source>
        <dbReference type="ARBA" id="ARBA00023125"/>
    </source>
</evidence>
<dbReference type="InterPro" id="IPR016032">
    <property type="entry name" value="Sig_transdc_resp-reg_C-effctor"/>
</dbReference>
<dbReference type="CDD" id="cd06170">
    <property type="entry name" value="LuxR_C_like"/>
    <property type="match status" value="1"/>
</dbReference>